<dbReference type="AlphaFoldDB" id="A0A8J6BRB4"/>
<dbReference type="GO" id="GO:0050832">
    <property type="term" value="P:defense response to fungus"/>
    <property type="evidence" value="ECO:0007669"/>
    <property type="project" value="UniProtKB-ARBA"/>
</dbReference>
<dbReference type="PANTHER" id="PTHR45708">
    <property type="entry name" value="ENDOCHITINASE"/>
    <property type="match status" value="1"/>
</dbReference>
<comment type="subcellular location">
    <subcellularLocation>
        <location evidence="1">Secreted</location>
    </subcellularLocation>
</comment>
<dbReference type="EMBL" id="JAAALK010000081">
    <property type="protein sequence ID" value="KAG8090385.1"/>
    <property type="molecule type" value="Genomic_DNA"/>
</dbReference>
<dbReference type="InterPro" id="IPR001223">
    <property type="entry name" value="Glyco_hydro18_cat"/>
</dbReference>
<protein>
    <recommendedName>
        <fullName evidence="8">GH18 domain-containing protein</fullName>
    </recommendedName>
</protein>
<feature type="chain" id="PRO_5035215166" description="GH18 domain-containing protein" evidence="7">
    <location>
        <begin position="32"/>
        <end position="303"/>
    </location>
</feature>
<name>A0A8J6BRB4_ZIZPA</name>
<dbReference type="GO" id="GO:0005975">
    <property type="term" value="P:carbohydrate metabolic process"/>
    <property type="evidence" value="ECO:0007669"/>
    <property type="project" value="InterPro"/>
</dbReference>
<reference evidence="9" key="1">
    <citation type="journal article" date="2021" name="bioRxiv">
        <title>Whole Genome Assembly and Annotation of Northern Wild Rice, Zizania palustris L., Supports a Whole Genome Duplication in the Zizania Genus.</title>
        <authorList>
            <person name="Haas M."/>
            <person name="Kono T."/>
            <person name="Macchietto M."/>
            <person name="Millas R."/>
            <person name="McGilp L."/>
            <person name="Shao M."/>
            <person name="Duquette J."/>
            <person name="Hirsch C.N."/>
            <person name="Kimball J."/>
        </authorList>
    </citation>
    <scope>NUCLEOTIDE SEQUENCE</scope>
    <source>
        <tissue evidence="9">Fresh leaf tissue</tissue>
    </source>
</reference>
<dbReference type="GO" id="GO:0005576">
    <property type="term" value="C:extracellular region"/>
    <property type="evidence" value="ECO:0007669"/>
    <property type="project" value="UniProtKB-SubCell"/>
</dbReference>
<evidence type="ECO:0000256" key="6">
    <source>
        <dbReference type="ARBA" id="ARBA00061481"/>
    </source>
</evidence>
<evidence type="ECO:0000256" key="2">
    <source>
        <dbReference type="ARBA" id="ARBA00022525"/>
    </source>
</evidence>
<organism evidence="9 10">
    <name type="scientific">Zizania palustris</name>
    <name type="common">Northern wild rice</name>
    <dbReference type="NCBI Taxonomy" id="103762"/>
    <lineage>
        <taxon>Eukaryota</taxon>
        <taxon>Viridiplantae</taxon>
        <taxon>Streptophyta</taxon>
        <taxon>Embryophyta</taxon>
        <taxon>Tracheophyta</taxon>
        <taxon>Spermatophyta</taxon>
        <taxon>Magnoliopsida</taxon>
        <taxon>Liliopsida</taxon>
        <taxon>Poales</taxon>
        <taxon>Poaceae</taxon>
        <taxon>BOP clade</taxon>
        <taxon>Oryzoideae</taxon>
        <taxon>Oryzeae</taxon>
        <taxon>Zizaniinae</taxon>
        <taxon>Zizania</taxon>
    </lineage>
</organism>
<keyword evidence="3 7" id="KW-0732">Signal</keyword>
<dbReference type="PANTHER" id="PTHR45708:SF52">
    <property type="entry name" value="OS11G0702200 PROTEIN"/>
    <property type="match status" value="1"/>
</dbReference>
<gene>
    <name evidence="9" type="ORF">GUJ93_ZPchr0011g27231</name>
</gene>
<dbReference type="OrthoDB" id="6020543at2759"/>
<dbReference type="InterPro" id="IPR050542">
    <property type="entry name" value="Glycosyl_Hydrlase18_Chitinase"/>
</dbReference>
<feature type="domain" description="GH18" evidence="8">
    <location>
        <begin position="36"/>
        <end position="303"/>
    </location>
</feature>
<comment type="similarity">
    <text evidence="6">Belongs to the glycosyl hydrolase 18 family. Xylanase inhibitor subfamily.</text>
</comment>
<evidence type="ECO:0000313" key="9">
    <source>
        <dbReference type="EMBL" id="KAG8090385.1"/>
    </source>
</evidence>
<dbReference type="Pfam" id="PF00704">
    <property type="entry name" value="Glyco_hydro_18"/>
    <property type="match status" value="1"/>
</dbReference>
<sequence>MMALQRRPHLLLTLVCSSVVLLLLLLNGAAAAGETGQLTVFWGRNKDEGSLQETCDAGLYTTVAISFFGVFGHGKYWTDLSGHPVARVGADIKHCQSKGILVLISIGGEGDQYSLPSAKSALDVADHLWNGYLGGGGRGVFRPFGDAVLDGVDFYVNHGGWEHYDELARRLQSFVRRGGKAVYLTASPVCSLALKDDERTMRKLEVFERLHVRFYNESSCDYNYFETRPFWGAWVTWSSRFPKARVYVGWPASEETSGFVDPQTIRQSVRWSVQDVANYGGVMIWERYHDKMTGFGRAIKDIV</sequence>
<evidence type="ECO:0000256" key="7">
    <source>
        <dbReference type="SAM" id="SignalP"/>
    </source>
</evidence>
<evidence type="ECO:0000256" key="5">
    <source>
        <dbReference type="ARBA" id="ARBA00023157"/>
    </source>
</evidence>
<evidence type="ECO:0000256" key="4">
    <source>
        <dbReference type="ARBA" id="ARBA00022821"/>
    </source>
</evidence>
<accession>A0A8J6BRB4</accession>
<keyword evidence="4" id="KW-0611">Plant defense</keyword>
<dbReference type="GO" id="GO:0004857">
    <property type="term" value="F:enzyme inhibitor activity"/>
    <property type="evidence" value="ECO:0007669"/>
    <property type="project" value="UniProtKB-ARBA"/>
</dbReference>
<dbReference type="PROSITE" id="PS51910">
    <property type="entry name" value="GH18_2"/>
    <property type="match status" value="1"/>
</dbReference>
<evidence type="ECO:0000256" key="3">
    <source>
        <dbReference type="ARBA" id="ARBA00022729"/>
    </source>
</evidence>
<keyword evidence="10" id="KW-1185">Reference proteome</keyword>
<dbReference type="Proteomes" id="UP000729402">
    <property type="component" value="Unassembled WGS sequence"/>
</dbReference>
<dbReference type="FunFam" id="3.20.20.80:FF:000044">
    <property type="entry name" value="Chitinase III C10701-rice"/>
    <property type="match status" value="1"/>
</dbReference>
<comment type="caution">
    <text evidence="9">The sequence shown here is derived from an EMBL/GenBank/DDBJ whole genome shotgun (WGS) entry which is preliminary data.</text>
</comment>
<keyword evidence="2" id="KW-0964">Secreted</keyword>
<dbReference type="GO" id="GO:0004568">
    <property type="term" value="F:chitinase activity"/>
    <property type="evidence" value="ECO:0007669"/>
    <property type="project" value="TreeGrafter"/>
</dbReference>
<proteinExistence type="inferred from homology"/>
<reference evidence="9" key="2">
    <citation type="submission" date="2021-02" db="EMBL/GenBank/DDBJ databases">
        <authorList>
            <person name="Kimball J.A."/>
            <person name="Haas M.W."/>
            <person name="Macchietto M."/>
            <person name="Kono T."/>
            <person name="Duquette J."/>
            <person name="Shao M."/>
        </authorList>
    </citation>
    <scope>NUCLEOTIDE SEQUENCE</scope>
    <source>
        <tissue evidence="9">Fresh leaf tissue</tissue>
    </source>
</reference>
<keyword evidence="5" id="KW-1015">Disulfide bond</keyword>
<evidence type="ECO:0000256" key="1">
    <source>
        <dbReference type="ARBA" id="ARBA00004613"/>
    </source>
</evidence>
<dbReference type="CDD" id="cd02877">
    <property type="entry name" value="GH18_hevamine_XipI_class_III"/>
    <property type="match status" value="1"/>
</dbReference>
<feature type="signal peptide" evidence="7">
    <location>
        <begin position="1"/>
        <end position="31"/>
    </location>
</feature>
<dbReference type="InterPro" id="IPR045321">
    <property type="entry name" value="Cts1-like"/>
</dbReference>
<evidence type="ECO:0000259" key="8">
    <source>
        <dbReference type="PROSITE" id="PS51910"/>
    </source>
</evidence>
<evidence type="ECO:0000313" key="10">
    <source>
        <dbReference type="Proteomes" id="UP000729402"/>
    </source>
</evidence>